<dbReference type="Gene3D" id="3.10.200.10">
    <property type="entry name" value="Alpha carbonic anhydrase"/>
    <property type="match status" value="1"/>
</dbReference>
<comment type="similarity">
    <text evidence="1">Belongs to the alpha-carbonic anhydrase family.</text>
</comment>
<accession>A0A8K0K216</accession>
<keyword evidence="2" id="KW-1133">Transmembrane helix</keyword>
<dbReference type="PROSITE" id="PS51144">
    <property type="entry name" value="ALPHA_CA_2"/>
    <property type="match status" value="1"/>
</dbReference>
<evidence type="ECO:0000313" key="4">
    <source>
        <dbReference type="EMBL" id="KAG8226538.1"/>
    </source>
</evidence>
<name>A0A8K0K216_LADFU</name>
<dbReference type="EMBL" id="KZ308286">
    <property type="protein sequence ID" value="KAG8226538.1"/>
    <property type="molecule type" value="Genomic_DNA"/>
</dbReference>
<dbReference type="CDD" id="cd00326">
    <property type="entry name" value="alpha_CA"/>
    <property type="match status" value="1"/>
</dbReference>
<dbReference type="SUPFAM" id="SSF51069">
    <property type="entry name" value="Carbonic anhydrase"/>
    <property type="match status" value="1"/>
</dbReference>
<keyword evidence="5" id="KW-1185">Reference proteome</keyword>
<feature type="transmembrane region" description="Helical" evidence="2">
    <location>
        <begin position="272"/>
        <end position="294"/>
    </location>
</feature>
<dbReference type="Pfam" id="PF00194">
    <property type="entry name" value="Carb_anhydrase"/>
    <property type="match status" value="1"/>
</dbReference>
<keyword evidence="2" id="KW-0472">Membrane</keyword>
<dbReference type="GO" id="GO:0005737">
    <property type="term" value="C:cytoplasm"/>
    <property type="evidence" value="ECO:0007669"/>
    <property type="project" value="TreeGrafter"/>
</dbReference>
<reference evidence="4" key="1">
    <citation type="submission" date="2013-04" db="EMBL/GenBank/DDBJ databases">
        <authorList>
            <person name="Qu J."/>
            <person name="Murali S.C."/>
            <person name="Bandaranaike D."/>
            <person name="Bellair M."/>
            <person name="Blankenburg K."/>
            <person name="Chao H."/>
            <person name="Dinh H."/>
            <person name="Doddapaneni H."/>
            <person name="Downs B."/>
            <person name="Dugan-Rocha S."/>
            <person name="Elkadiri S."/>
            <person name="Gnanaolivu R.D."/>
            <person name="Hernandez B."/>
            <person name="Javaid M."/>
            <person name="Jayaseelan J.C."/>
            <person name="Lee S."/>
            <person name="Li M."/>
            <person name="Ming W."/>
            <person name="Munidasa M."/>
            <person name="Muniz J."/>
            <person name="Nguyen L."/>
            <person name="Ongeri F."/>
            <person name="Osuji N."/>
            <person name="Pu L.-L."/>
            <person name="Puazo M."/>
            <person name="Qu C."/>
            <person name="Quiroz J."/>
            <person name="Raj R."/>
            <person name="Weissenberger G."/>
            <person name="Xin Y."/>
            <person name="Zou X."/>
            <person name="Han Y."/>
            <person name="Richards S."/>
            <person name="Worley K."/>
            <person name="Muzny D."/>
            <person name="Gibbs R."/>
        </authorList>
    </citation>
    <scope>NUCLEOTIDE SEQUENCE</scope>
    <source>
        <strain evidence="4">Sampled in the wild</strain>
    </source>
</reference>
<gene>
    <name evidence="4" type="ORF">J437_LFUL007879</name>
</gene>
<comment type="caution">
    <text evidence="4">The sequence shown here is derived from an EMBL/GenBank/DDBJ whole genome shotgun (WGS) entry which is preliminary data.</text>
</comment>
<dbReference type="GO" id="GO:0004089">
    <property type="term" value="F:carbonate dehydratase activity"/>
    <property type="evidence" value="ECO:0007669"/>
    <property type="project" value="InterPro"/>
</dbReference>
<protein>
    <recommendedName>
        <fullName evidence="3">Alpha-carbonic anhydrase domain-containing protein</fullName>
    </recommendedName>
</protein>
<dbReference type="InterPro" id="IPR036398">
    <property type="entry name" value="CA_dom_sf"/>
</dbReference>
<dbReference type="AlphaFoldDB" id="A0A8K0K216"/>
<dbReference type="InterPro" id="IPR001148">
    <property type="entry name" value="CA_dom"/>
</dbReference>
<dbReference type="GO" id="GO:0008270">
    <property type="term" value="F:zinc ion binding"/>
    <property type="evidence" value="ECO:0007669"/>
    <property type="project" value="InterPro"/>
</dbReference>
<dbReference type="PANTHER" id="PTHR18952:SF124">
    <property type="entry name" value="CARBONIC ANHYDRASE 7"/>
    <property type="match status" value="1"/>
</dbReference>
<keyword evidence="2" id="KW-0812">Transmembrane</keyword>
<feature type="domain" description="Alpha-carbonic anhydrase" evidence="3">
    <location>
        <begin position="1"/>
        <end position="235"/>
    </location>
</feature>
<proteinExistence type="inferred from homology"/>
<evidence type="ECO:0000256" key="2">
    <source>
        <dbReference type="SAM" id="Phobius"/>
    </source>
</evidence>
<dbReference type="OrthoDB" id="429145at2759"/>
<dbReference type="InterPro" id="IPR023561">
    <property type="entry name" value="Carbonic_anhydrase_a-class"/>
</dbReference>
<dbReference type="Proteomes" id="UP000792457">
    <property type="component" value="Unassembled WGS sequence"/>
</dbReference>
<organism evidence="4 5">
    <name type="scientific">Ladona fulva</name>
    <name type="common">Scarce chaser dragonfly</name>
    <name type="synonym">Libellula fulva</name>
    <dbReference type="NCBI Taxonomy" id="123851"/>
    <lineage>
        <taxon>Eukaryota</taxon>
        <taxon>Metazoa</taxon>
        <taxon>Ecdysozoa</taxon>
        <taxon>Arthropoda</taxon>
        <taxon>Hexapoda</taxon>
        <taxon>Insecta</taxon>
        <taxon>Pterygota</taxon>
        <taxon>Palaeoptera</taxon>
        <taxon>Odonata</taxon>
        <taxon>Epiprocta</taxon>
        <taxon>Anisoptera</taxon>
        <taxon>Libelluloidea</taxon>
        <taxon>Libellulidae</taxon>
        <taxon>Ladona</taxon>
    </lineage>
</organism>
<sequence>MYSACSGKFQSPINIDMKDVLHVKLPPLRFEGFDEELEDAILTNNGHTVMVSPKDEDSDDVKVKGGPLKGAYVFKQMHFHWGMNDSLGSEDSINNQSFPMELHMVFWKESYGSYEKAIEHKDGLTVMAFFYEITMNTNKAYKPLISALEEVKGNHSNKHMEDLPALKKLLPQDRVHYYYYQGSLTTPPCDEIVTWIDFTESIPLSPDQVNQFRRIMDQNHRPTQPVGERTIWFNVGPGELIMPYQQESSATTAASNKLSSLKDCKEIIKISYFQLSIFGWNILSILAVGILITLKRNLRNGMLNPSPSHEYATVPRNNATKPIFSSLKQLPALA</sequence>
<evidence type="ECO:0000259" key="3">
    <source>
        <dbReference type="PROSITE" id="PS51144"/>
    </source>
</evidence>
<evidence type="ECO:0000313" key="5">
    <source>
        <dbReference type="Proteomes" id="UP000792457"/>
    </source>
</evidence>
<dbReference type="PANTHER" id="PTHR18952">
    <property type="entry name" value="CARBONIC ANHYDRASE"/>
    <property type="match status" value="1"/>
</dbReference>
<evidence type="ECO:0000256" key="1">
    <source>
        <dbReference type="ARBA" id="ARBA00010718"/>
    </source>
</evidence>
<reference evidence="4" key="2">
    <citation type="submission" date="2017-10" db="EMBL/GenBank/DDBJ databases">
        <title>Ladona fulva Genome sequencing and assembly.</title>
        <authorList>
            <person name="Murali S."/>
            <person name="Richards S."/>
            <person name="Bandaranaike D."/>
            <person name="Bellair M."/>
            <person name="Blankenburg K."/>
            <person name="Chao H."/>
            <person name="Dinh H."/>
            <person name="Doddapaneni H."/>
            <person name="Dugan-Rocha S."/>
            <person name="Elkadiri S."/>
            <person name="Gnanaolivu R."/>
            <person name="Hernandez B."/>
            <person name="Skinner E."/>
            <person name="Javaid M."/>
            <person name="Lee S."/>
            <person name="Li M."/>
            <person name="Ming W."/>
            <person name="Munidasa M."/>
            <person name="Muniz J."/>
            <person name="Nguyen L."/>
            <person name="Hughes D."/>
            <person name="Osuji N."/>
            <person name="Pu L.-L."/>
            <person name="Puazo M."/>
            <person name="Qu C."/>
            <person name="Quiroz J."/>
            <person name="Raj R."/>
            <person name="Weissenberger G."/>
            <person name="Xin Y."/>
            <person name="Zou X."/>
            <person name="Han Y."/>
            <person name="Worley K."/>
            <person name="Muzny D."/>
            <person name="Gibbs R."/>
        </authorList>
    </citation>
    <scope>NUCLEOTIDE SEQUENCE</scope>
    <source>
        <strain evidence="4">Sampled in the wild</strain>
    </source>
</reference>
<dbReference type="SMART" id="SM01057">
    <property type="entry name" value="Carb_anhydrase"/>
    <property type="match status" value="1"/>
</dbReference>